<reference evidence="1" key="1">
    <citation type="submission" date="2021-11" db="EMBL/GenBank/DDBJ databases">
        <title>A Novel Adlercreutzia Species, isolated from a Allomyrina dichotoma larva feces.</title>
        <authorList>
            <person name="Suh M.K."/>
        </authorList>
    </citation>
    <scope>NUCLEOTIDE SEQUENCE</scope>
    <source>
        <strain evidence="1">JBNU-10</strain>
    </source>
</reference>
<sequence length="62" mass="6379">MERCYVCNSCGKCAESALVVEAAGPRCLDCGREVRPGEKLTECAGCGSRNIAFGGPSAAPAR</sequence>
<comment type="caution">
    <text evidence="1">The sequence shown here is derived from an EMBL/GenBank/DDBJ whole genome shotgun (WGS) entry which is preliminary data.</text>
</comment>
<proteinExistence type="predicted"/>
<name>A0ABS9WFM0_9ACTN</name>
<keyword evidence="2" id="KW-1185">Reference proteome</keyword>
<dbReference type="Proteomes" id="UP001430755">
    <property type="component" value="Unassembled WGS sequence"/>
</dbReference>
<dbReference type="RefSeq" id="WP_242163280.1">
    <property type="nucleotide sequence ID" value="NZ_JAJMLW010000001.1"/>
</dbReference>
<evidence type="ECO:0000313" key="1">
    <source>
        <dbReference type="EMBL" id="MCI2241277.1"/>
    </source>
</evidence>
<accession>A0ABS9WFM0</accession>
<evidence type="ECO:0000313" key="2">
    <source>
        <dbReference type="Proteomes" id="UP001430755"/>
    </source>
</evidence>
<gene>
    <name evidence="1" type="ORF">LPT13_02775</name>
</gene>
<organism evidence="1 2">
    <name type="scientific">Adlercreutzia faecimuris</name>
    <dbReference type="NCBI Taxonomy" id="2897341"/>
    <lineage>
        <taxon>Bacteria</taxon>
        <taxon>Bacillati</taxon>
        <taxon>Actinomycetota</taxon>
        <taxon>Coriobacteriia</taxon>
        <taxon>Eggerthellales</taxon>
        <taxon>Eggerthellaceae</taxon>
        <taxon>Adlercreutzia</taxon>
    </lineage>
</organism>
<protein>
    <submittedName>
        <fullName evidence="1">Uncharacterized protein</fullName>
    </submittedName>
</protein>
<dbReference type="EMBL" id="JAJMLW010000001">
    <property type="protein sequence ID" value="MCI2241277.1"/>
    <property type="molecule type" value="Genomic_DNA"/>
</dbReference>